<accession>A0A6A6F873</accession>
<dbReference type="EMBL" id="ML992689">
    <property type="protein sequence ID" value="KAF2209031.1"/>
    <property type="molecule type" value="Genomic_DNA"/>
</dbReference>
<gene>
    <name evidence="2" type="ORF">CERZMDRAFT_122234</name>
</gene>
<dbReference type="Proteomes" id="UP000799539">
    <property type="component" value="Unassembled WGS sequence"/>
</dbReference>
<evidence type="ECO:0000256" key="1">
    <source>
        <dbReference type="SAM" id="MobiDB-lite"/>
    </source>
</evidence>
<organism evidence="2 3">
    <name type="scientific">Cercospora zeae-maydis SCOH1-5</name>
    <dbReference type="NCBI Taxonomy" id="717836"/>
    <lineage>
        <taxon>Eukaryota</taxon>
        <taxon>Fungi</taxon>
        <taxon>Dikarya</taxon>
        <taxon>Ascomycota</taxon>
        <taxon>Pezizomycotina</taxon>
        <taxon>Dothideomycetes</taxon>
        <taxon>Dothideomycetidae</taxon>
        <taxon>Mycosphaerellales</taxon>
        <taxon>Mycosphaerellaceae</taxon>
        <taxon>Cercospora</taxon>
    </lineage>
</organism>
<protein>
    <submittedName>
        <fullName evidence="2">Uncharacterized protein</fullName>
    </submittedName>
</protein>
<reference evidence="2" key="1">
    <citation type="journal article" date="2020" name="Stud. Mycol.">
        <title>101 Dothideomycetes genomes: a test case for predicting lifestyles and emergence of pathogens.</title>
        <authorList>
            <person name="Haridas S."/>
            <person name="Albert R."/>
            <person name="Binder M."/>
            <person name="Bloem J."/>
            <person name="Labutti K."/>
            <person name="Salamov A."/>
            <person name="Andreopoulos B."/>
            <person name="Baker S."/>
            <person name="Barry K."/>
            <person name="Bills G."/>
            <person name="Bluhm B."/>
            <person name="Cannon C."/>
            <person name="Castanera R."/>
            <person name="Culley D."/>
            <person name="Daum C."/>
            <person name="Ezra D."/>
            <person name="Gonzalez J."/>
            <person name="Henrissat B."/>
            <person name="Kuo A."/>
            <person name="Liang C."/>
            <person name="Lipzen A."/>
            <person name="Lutzoni F."/>
            <person name="Magnuson J."/>
            <person name="Mondo S."/>
            <person name="Nolan M."/>
            <person name="Ohm R."/>
            <person name="Pangilinan J."/>
            <person name="Park H.-J."/>
            <person name="Ramirez L."/>
            <person name="Alfaro M."/>
            <person name="Sun H."/>
            <person name="Tritt A."/>
            <person name="Yoshinaga Y."/>
            <person name="Zwiers L.-H."/>
            <person name="Turgeon B."/>
            <person name="Goodwin S."/>
            <person name="Spatafora J."/>
            <person name="Crous P."/>
            <person name="Grigoriev I."/>
        </authorList>
    </citation>
    <scope>NUCLEOTIDE SEQUENCE</scope>
    <source>
        <strain evidence="2">SCOH1-5</strain>
    </source>
</reference>
<evidence type="ECO:0000313" key="2">
    <source>
        <dbReference type="EMBL" id="KAF2209031.1"/>
    </source>
</evidence>
<name>A0A6A6F873_9PEZI</name>
<proteinExistence type="predicted"/>
<dbReference type="AlphaFoldDB" id="A0A6A6F873"/>
<keyword evidence="3" id="KW-1185">Reference proteome</keyword>
<feature type="region of interest" description="Disordered" evidence="1">
    <location>
        <begin position="33"/>
        <end position="57"/>
    </location>
</feature>
<evidence type="ECO:0000313" key="3">
    <source>
        <dbReference type="Proteomes" id="UP000799539"/>
    </source>
</evidence>
<sequence length="57" mass="6280">MRAHTRHPPSVPSHIITVQLQCLLGCFHPSTLHSPLSTPHPPVPLSPLNDTSQHHSH</sequence>